<sequence>MRSSPRLLRSAVRSPVPYPRGGLRGRPSPALPLPTGRRRAWAGGLPGLPRSHLERVSLRGGLSQHQPVCFGMILQPSLAKPSPEWSRPHPGEAGPTSPAIAGIRQLLEGRHSGSRQRREDGSLPQLCDFFRGEFLPPTVPSTPGGPQAPKPGPALV</sequence>
<evidence type="ECO:0000256" key="1">
    <source>
        <dbReference type="SAM" id="MobiDB-lite"/>
    </source>
</evidence>
<organism evidence="2 3">
    <name type="scientific">Rousettus aegyptiacus</name>
    <name type="common">Egyptian fruit bat</name>
    <name type="synonym">Pteropus aegyptiacus</name>
    <dbReference type="NCBI Taxonomy" id="9407"/>
    <lineage>
        <taxon>Eukaryota</taxon>
        <taxon>Metazoa</taxon>
        <taxon>Chordata</taxon>
        <taxon>Craniata</taxon>
        <taxon>Vertebrata</taxon>
        <taxon>Euteleostomi</taxon>
        <taxon>Mammalia</taxon>
        <taxon>Eutheria</taxon>
        <taxon>Laurasiatheria</taxon>
        <taxon>Chiroptera</taxon>
        <taxon>Yinpterochiroptera</taxon>
        <taxon>Pteropodoidea</taxon>
        <taxon>Pteropodidae</taxon>
        <taxon>Rousettinae</taxon>
        <taxon>Rousettus</taxon>
    </lineage>
</organism>
<gene>
    <name evidence="2" type="ORF">HJG63_010745</name>
</gene>
<accession>A0A7J8INZ2</accession>
<name>A0A7J8INZ2_ROUAE</name>
<reference evidence="2 3" key="1">
    <citation type="journal article" date="2020" name="Nature">
        <title>Six reference-quality genomes reveal evolution of bat adaptations.</title>
        <authorList>
            <person name="Jebb D."/>
            <person name="Huang Z."/>
            <person name="Pippel M."/>
            <person name="Hughes G.M."/>
            <person name="Lavrichenko K."/>
            <person name="Devanna P."/>
            <person name="Winkler S."/>
            <person name="Jermiin L.S."/>
            <person name="Skirmuntt E.C."/>
            <person name="Katzourakis A."/>
            <person name="Burkitt-Gray L."/>
            <person name="Ray D.A."/>
            <person name="Sullivan K.A.M."/>
            <person name="Roscito J.G."/>
            <person name="Kirilenko B.M."/>
            <person name="Davalos L.M."/>
            <person name="Corthals A.P."/>
            <person name="Power M.L."/>
            <person name="Jones G."/>
            <person name="Ransome R.D."/>
            <person name="Dechmann D.K.N."/>
            <person name="Locatelli A.G."/>
            <person name="Puechmaille S.J."/>
            <person name="Fedrigo O."/>
            <person name="Jarvis E.D."/>
            <person name="Hiller M."/>
            <person name="Vernes S.C."/>
            <person name="Myers E.W."/>
            <person name="Teeling E.C."/>
        </authorList>
    </citation>
    <scope>NUCLEOTIDE SEQUENCE [LARGE SCALE GENOMIC DNA]</scope>
    <source>
        <strain evidence="2">MRouAeg1</strain>
        <tissue evidence="2">Muscle</tissue>
    </source>
</reference>
<feature type="compositionally biased region" description="Pro residues" evidence="1">
    <location>
        <begin position="146"/>
        <end position="156"/>
    </location>
</feature>
<proteinExistence type="predicted"/>
<dbReference type="EMBL" id="JACASE010000003">
    <property type="protein sequence ID" value="KAF6485602.1"/>
    <property type="molecule type" value="Genomic_DNA"/>
</dbReference>
<feature type="region of interest" description="Disordered" evidence="1">
    <location>
        <begin position="79"/>
        <end position="99"/>
    </location>
</feature>
<evidence type="ECO:0000313" key="2">
    <source>
        <dbReference type="EMBL" id="KAF6485602.1"/>
    </source>
</evidence>
<keyword evidence="3" id="KW-1185">Reference proteome</keyword>
<dbReference type="AlphaFoldDB" id="A0A7J8INZ2"/>
<feature type="region of interest" description="Disordered" evidence="1">
    <location>
        <begin position="133"/>
        <end position="156"/>
    </location>
</feature>
<dbReference type="Proteomes" id="UP000593571">
    <property type="component" value="Unassembled WGS sequence"/>
</dbReference>
<protein>
    <submittedName>
        <fullName evidence="2">Uncharacterized protein</fullName>
    </submittedName>
</protein>
<feature type="compositionally biased region" description="Basic and acidic residues" evidence="1">
    <location>
        <begin position="108"/>
        <end position="121"/>
    </location>
</feature>
<comment type="caution">
    <text evidence="2">The sequence shown here is derived from an EMBL/GenBank/DDBJ whole genome shotgun (WGS) entry which is preliminary data.</text>
</comment>
<feature type="region of interest" description="Disordered" evidence="1">
    <location>
        <begin position="1"/>
        <end position="34"/>
    </location>
</feature>
<evidence type="ECO:0000313" key="3">
    <source>
        <dbReference type="Proteomes" id="UP000593571"/>
    </source>
</evidence>
<feature type="region of interest" description="Disordered" evidence="1">
    <location>
        <begin position="108"/>
        <end position="127"/>
    </location>
</feature>